<sequence length="66" mass="6804">MSRLDVIRAWKDSAYRASLSSEQLAGLPANPAGAVELTEAEAATINGKLALAGCSSCHGSRGCNVR</sequence>
<keyword evidence="2" id="KW-1185">Reference proteome</keyword>
<evidence type="ECO:0000313" key="2">
    <source>
        <dbReference type="Proteomes" id="UP000317909"/>
    </source>
</evidence>
<evidence type="ECO:0008006" key="3">
    <source>
        <dbReference type="Google" id="ProtNLM"/>
    </source>
</evidence>
<gene>
    <name evidence="1" type="ORF">I41_39220</name>
</gene>
<proteinExistence type="predicted"/>
<dbReference type="GO" id="GO:0042742">
    <property type="term" value="P:defense response to bacterium"/>
    <property type="evidence" value="ECO:0007669"/>
    <property type="project" value="InterPro"/>
</dbReference>
<protein>
    <recommendedName>
        <fullName evidence="3">Mersacidin/lichenicidin family type 2 lantibiotic</fullName>
    </recommendedName>
</protein>
<dbReference type="Proteomes" id="UP000317909">
    <property type="component" value="Chromosome"/>
</dbReference>
<organism evidence="1 2">
    <name type="scientific">Lacipirellula limnantheis</name>
    <dbReference type="NCBI Taxonomy" id="2528024"/>
    <lineage>
        <taxon>Bacteria</taxon>
        <taxon>Pseudomonadati</taxon>
        <taxon>Planctomycetota</taxon>
        <taxon>Planctomycetia</taxon>
        <taxon>Pirellulales</taxon>
        <taxon>Lacipirellulaceae</taxon>
        <taxon>Lacipirellula</taxon>
    </lineage>
</organism>
<dbReference type="NCBIfam" id="TIGR03898">
    <property type="entry name" value="lanti_MRSA_kill"/>
    <property type="match status" value="1"/>
</dbReference>
<dbReference type="OrthoDB" id="896929at2"/>
<dbReference type="RefSeq" id="WP_145434459.1">
    <property type="nucleotide sequence ID" value="NZ_CP036339.1"/>
</dbReference>
<dbReference type="AlphaFoldDB" id="A0A517U285"/>
<dbReference type="InterPro" id="IPR027635">
    <property type="entry name" value="Lantibiotic2_lead_pep_dom"/>
</dbReference>
<accession>A0A517U285</accession>
<dbReference type="EMBL" id="CP036339">
    <property type="protein sequence ID" value="QDT74723.1"/>
    <property type="molecule type" value="Genomic_DNA"/>
</dbReference>
<reference evidence="1 2" key="1">
    <citation type="submission" date="2019-02" db="EMBL/GenBank/DDBJ databases">
        <title>Deep-cultivation of Planctomycetes and their phenomic and genomic characterization uncovers novel biology.</title>
        <authorList>
            <person name="Wiegand S."/>
            <person name="Jogler M."/>
            <person name="Boedeker C."/>
            <person name="Pinto D."/>
            <person name="Vollmers J."/>
            <person name="Rivas-Marin E."/>
            <person name="Kohn T."/>
            <person name="Peeters S.H."/>
            <person name="Heuer A."/>
            <person name="Rast P."/>
            <person name="Oberbeckmann S."/>
            <person name="Bunk B."/>
            <person name="Jeske O."/>
            <person name="Meyerdierks A."/>
            <person name="Storesund J.E."/>
            <person name="Kallscheuer N."/>
            <person name="Luecker S."/>
            <person name="Lage O.M."/>
            <person name="Pohl T."/>
            <person name="Merkel B.J."/>
            <person name="Hornburger P."/>
            <person name="Mueller R.-W."/>
            <person name="Bruemmer F."/>
            <person name="Labrenz M."/>
            <person name="Spormann A.M."/>
            <person name="Op den Camp H."/>
            <person name="Overmann J."/>
            <person name="Amann R."/>
            <person name="Jetten M.S.M."/>
            <person name="Mascher T."/>
            <person name="Medema M.H."/>
            <person name="Devos D.P."/>
            <person name="Kaster A.-K."/>
            <person name="Ovreas L."/>
            <person name="Rohde M."/>
            <person name="Galperin M.Y."/>
            <person name="Jogler C."/>
        </authorList>
    </citation>
    <scope>NUCLEOTIDE SEQUENCE [LARGE SCALE GENOMIC DNA]</scope>
    <source>
        <strain evidence="1 2">I41</strain>
    </source>
</reference>
<name>A0A517U285_9BACT</name>
<evidence type="ECO:0000313" key="1">
    <source>
        <dbReference type="EMBL" id="QDT74723.1"/>
    </source>
</evidence>
<dbReference type="KEGG" id="llh:I41_39220"/>